<keyword evidence="4" id="KW-0223">Dioxygenase</keyword>
<evidence type="ECO:0000256" key="1">
    <source>
        <dbReference type="ARBA" id="ARBA00007119"/>
    </source>
</evidence>
<dbReference type="EMBL" id="JBFXLS010000063">
    <property type="protein sequence ID" value="KAL2821408.1"/>
    <property type="molecule type" value="Genomic_DNA"/>
</dbReference>
<comment type="function">
    <text evidence="4">Produces N-formyl-kynurenine through the oxidation of tryptophan.</text>
</comment>
<name>A0ABR4I0X6_9EURO</name>
<comment type="similarity">
    <text evidence="1 4">Belongs to the indoleamine 2,3-dioxygenase family.</text>
</comment>
<keyword evidence="6" id="KW-1185">Reference proteome</keyword>
<keyword evidence="3 4" id="KW-0408">Iron</keyword>
<comment type="caution">
    <text evidence="5">The sequence shown here is derived from an EMBL/GenBank/DDBJ whole genome shotgun (WGS) entry which is preliminary data.</text>
</comment>
<dbReference type="SUPFAM" id="SSF140959">
    <property type="entry name" value="Indolic compounds 2,3-dioxygenase-like"/>
    <property type="match status" value="1"/>
</dbReference>
<evidence type="ECO:0000313" key="5">
    <source>
        <dbReference type="EMBL" id="KAL2821408.1"/>
    </source>
</evidence>
<keyword evidence="2 4" id="KW-0479">Metal-binding</keyword>
<reference evidence="5 6" key="1">
    <citation type="submission" date="2024-07" db="EMBL/GenBank/DDBJ databases">
        <title>Section-level genome sequencing and comparative genomics of Aspergillus sections Usti and Cavernicolus.</title>
        <authorList>
            <consortium name="Lawrence Berkeley National Laboratory"/>
            <person name="Nybo J.L."/>
            <person name="Vesth T.C."/>
            <person name="Theobald S."/>
            <person name="Frisvad J.C."/>
            <person name="Larsen T.O."/>
            <person name="Kjaerboelling I."/>
            <person name="Rothschild-Mancinelli K."/>
            <person name="Lyhne E.K."/>
            <person name="Kogle M.E."/>
            <person name="Barry K."/>
            <person name="Clum A."/>
            <person name="Na H."/>
            <person name="Ledsgaard L."/>
            <person name="Lin J."/>
            <person name="Lipzen A."/>
            <person name="Kuo A."/>
            <person name="Riley R."/>
            <person name="Mondo S."/>
            <person name="LaButti K."/>
            <person name="Haridas S."/>
            <person name="Pangalinan J."/>
            <person name="Salamov A.A."/>
            <person name="Simmons B.A."/>
            <person name="Magnuson J.K."/>
            <person name="Chen J."/>
            <person name="Drula E."/>
            <person name="Henrissat B."/>
            <person name="Wiebenga A."/>
            <person name="Lubbers R.J."/>
            <person name="Gomes A.C."/>
            <person name="Makela M.R."/>
            <person name="Stajich J."/>
            <person name="Grigoriev I.V."/>
            <person name="Mortensen U.H."/>
            <person name="De vries R.P."/>
            <person name="Baker S.E."/>
            <person name="Andersen M.R."/>
        </authorList>
    </citation>
    <scope>NUCLEOTIDE SEQUENCE [LARGE SCALE GENOMIC DNA]</scope>
    <source>
        <strain evidence="5 6">CBS 600.67</strain>
    </source>
</reference>
<dbReference type="PANTHER" id="PTHR28657">
    <property type="entry name" value="INDOLEAMINE 2,3-DIOXYGENASE"/>
    <property type="match status" value="1"/>
</dbReference>
<organism evidence="5 6">
    <name type="scientific">Aspergillus cavernicola</name>
    <dbReference type="NCBI Taxonomy" id="176166"/>
    <lineage>
        <taxon>Eukaryota</taxon>
        <taxon>Fungi</taxon>
        <taxon>Dikarya</taxon>
        <taxon>Ascomycota</taxon>
        <taxon>Pezizomycotina</taxon>
        <taxon>Eurotiomycetes</taxon>
        <taxon>Eurotiomycetidae</taxon>
        <taxon>Eurotiales</taxon>
        <taxon>Aspergillaceae</taxon>
        <taxon>Aspergillus</taxon>
        <taxon>Aspergillus subgen. Nidulantes</taxon>
    </lineage>
</organism>
<evidence type="ECO:0000313" key="6">
    <source>
        <dbReference type="Proteomes" id="UP001610335"/>
    </source>
</evidence>
<protein>
    <recommendedName>
        <fullName evidence="4">Indoleamine 2,3-dioxygenase</fullName>
        <ecNumber evidence="4">1.13.11.52</ecNumber>
    </recommendedName>
</protein>
<evidence type="ECO:0000256" key="3">
    <source>
        <dbReference type="ARBA" id="ARBA00023004"/>
    </source>
</evidence>
<dbReference type="InterPro" id="IPR000898">
    <property type="entry name" value="Indolamine_dOase"/>
</dbReference>
<dbReference type="Proteomes" id="UP001610335">
    <property type="component" value="Unassembled WGS sequence"/>
</dbReference>
<dbReference type="PANTHER" id="PTHR28657:SF11">
    <property type="entry name" value="INDOLEAMINE 2,3-DIOXYGENASE"/>
    <property type="match status" value="1"/>
</dbReference>
<dbReference type="EC" id="1.13.11.52" evidence="4"/>
<dbReference type="Gene3D" id="1.20.58.480">
    <property type="match status" value="1"/>
</dbReference>
<accession>A0ABR4I0X6</accession>
<evidence type="ECO:0000256" key="4">
    <source>
        <dbReference type="RuleBase" id="RU369119"/>
    </source>
</evidence>
<keyword evidence="4" id="KW-0349">Heme</keyword>
<keyword evidence="4" id="KW-0560">Oxidoreductase</keyword>
<sequence>MLSFLSTLVRSTSLYFLSPLQFLWLHIHVPKVFTRITPASAPAHQYHHQSSEAPSYDKQDVKHANALASIHRATENGPVLQELKHLVQTDGAGNWPPCATHGDTWPAALRPYHAIYLEAAPFLATEDVILDDRVSSQRVDSFRERLRDSLQSRVDLPSVKDILSAAENENATAELSFASYNGFSACMATLRHAFRWGVIPVVRVAQEQKIISFPAELDLPWEFICRRYGVTSHGGNVMTNYFSNFDEHDRIVYQVNGGLSDLIQTAEYNFAHIFVAVERLVYTPTNPPPFKSSKSTRNLTNSKHALPIYLEMTKAIIHYSRGNRRACLESLRTINSQFSGPPKIFYKTLVDAHISPEVWMRYVQGFPGWAAGEIIDGEYIEYDGLSGSHSLFFRVADAFLDIPAYFSEESTHRYVPVAQRRLCDAIREHGFRGKARENGDLEIEGEMERMVQQLRTFRATHRGRIHKYLSAPAPERMIMTAGKSVLESNEIPEIETAIKHLGGILVNRIKETR</sequence>
<evidence type="ECO:0000256" key="2">
    <source>
        <dbReference type="ARBA" id="ARBA00022723"/>
    </source>
</evidence>
<dbReference type="InterPro" id="IPR037217">
    <property type="entry name" value="Trp/Indoleamine_2_3_dOase-like"/>
</dbReference>
<proteinExistence type="inferred from homology"/>
<comment type="catalytic activity">
    <reaction evidence="4">
        <text>L-tryptophan + O2 = N-formyl-L-kynurenine</text>
        <dbReference type="Rhea" id="RHEA:24536"/>
        <dbReference type="ChEBI" id="CHEBI:15379"/>
        <dbReference type="ChEBI" id="CHEBI:57912"/>
        <dbReference type="ChEBI" id="CHEBI:58629"/>
    </reaction>
</comment>
<gene>
    <name evidence="5" type="ORF">BDW59DRAFT_150064</name>
</gene>